<dbReference type="InterPro" id="IPR041732">
    <property type="entry name" value="RF3_GTP-bd"/>
</dbReference>
<proteinExistence type="inferred from homology"/>
<dbReference type="FunFam" id="3.40.50.300:FF:000542">
    <property type="entry name" value="Peptide chain release factor 3"/>
    <property type="match status" value="1"/>
</dbReference>
<dbReference type="Gene3D" id="3.30.70.3280">
    <property type="entry name" value="Peptide chain release factor 3, domain III"/>
    <property type="match status" value="1"/>
</dbReference>
<dbReference type="InterPro" id="IPR000795">
    <property type="entry name" value="T_Tr_GTP-bd_dom"/>
</dbReference>
<dbReference type="NCBIfam" id="TIGR00231">
    <property type="entry name" value="small_GTP"/>
    <property type="match status" value="1"/>
</dbReference>
<dbReference type="GO" id="GO:0016149">
    <property type="term" value="F:translation release factor activity, codon specific"/>
    <property type="evidence" value="ECO:0007669"/>
    <property type="project" value="UniProtKB-UniRule"/>
</dbReference>
<dbReference type="Gene3D" id="2.40.30.10">
    <property type="entry name" value="Translation factors"/>
    <property type="match status" value="1"/>
</dbReference>
<dbReference type="GO" id="GO:0006449">
    <property type="term" value="P:regulation of translational termination"/>
    <property type="evidence" value="ECO:0007669"/>
    <property type="project" value="UniProtKB-UniRule"/>
</dbReference>
<feature type="binding site" evidence="7">
    <location>
        <begin position="139"/>
        <end position="142"/>
    </location>
    <ligand>
        <name>GTP</name>
        <dbReference type="ChEBI" id="CHEBI:37565"/>
    </ligand>
</feature>
<dbReference type="SUPFAM" id="SSF54980">
    <property type="entry name" value="EF-G C-terminal domain-like"/>
    <property type="match status" value="1"/>
</dbReference>
<dbReference type="InterPro" id="IPR032090">
    <property type="entry name" value="RF3_C"/>
</dbReference>
<keyword evidence="4 7" id="KW-0547">Nucleotide-binding</keyword>
<dbReference type="CDD" id="cd04169">
    <property type="entry name" value="RF3"/>
    <property type="match status" value="1"/>
</dbReference>
<evidence type="ECO:0000256" key="2">
    <source>
        <dbReference type="ARBA" id="ARBA00009978"/>
    </source>
</evidence>
<dbReference type="InterPro" id="IPR031157">
    <property type="entry name" value="G_TR_CS"/>
</dbReference>
<dbReference type="InterPro" id="IPR038467">
    <property type="entry name" value="RF3_dom_3_sf"/>
</dbReference>
<dbReference type="Pfam" id="PF22042">
    <property type="entry name" value="EF-G_D2"/>
    <property type="match status" value="1"/>
</dbReference>
<evidence type="ECO:0000313" key="11">
    <source>
        <dbReference type="Proteomes" id="UP000709959"/>
    </source>
</evidence>
<dbReference type="EMBL" id="JADKCH010000001">
    <property type="protein sequence ID" value="MBK8571221.1"/>
    <property type="molecule type" value="Genomic_DNA"/>
</dbReference>
<keyword evidence="3 7" id="KW-0963">Cytoplasm</keyword>
<evidence type="ECO:0000256" key="1">
    <source>
        <dbReference type="ARBA" id="ARBA00004496"/>
    </source>
</evidence>
<comment type="function">
    <text evidence="7">Increases the formation of ribosomal termination complexes and stimulates activities of RF-1 and RF-2. It binds guanine nucleotides and has strong preference for UGA stop codons. It may interact directly with the ribosome. The stimulation of RF-1 and RF-2 is significantly reduced by GTP and GDP, but not by GMP.</text>
</comment>
<evidence type="ECO:0000256" key="7">
    <source>
        <dbReference type="HAMAP-Rule" id="MF_00072"/>
    </source>
</evidence>
<dbReference type="NCBIfam" id="TIGR00503">
    <property type="entry name" value="prfC"/>
    <property type="match status" value="1"/>
</dbReference>
<feature type="binding site" evidence="7">
    <location>
        <begin position="17"/>
        <end position="24"/>
    </location>
    <ligand>
        <name>GTP</name>
        <dbReference type="ChEBI" id="CHEBI:37565"/>
    </ligand>
</feature>
<dbReference type="Pfam" id="PF16658">
    <property type="entry name" value="RF3_C"/>
    <property type="match status" value="1"/>
</dbReference>
<evidence type="ECO:0000259" key="9">
    <source>
        <dbReference type="PROSITE" id="PS51722"/>
    </source>
</evidence>
<dbReference type="PANTHER" id="PTHR43556:SF2">
    <property type="entry name" value="PEPTIDE CHAIN RELEASE FACTOR RF3"/>
    <property type="match status" value="1"/>
</dbReference>
<dbReference type="PROSITE" id="PS00301">
    <property type="entry name" value="G_TR_1"/>
    <property type="match status" value="1"/>
</dbReference>
<dbReference type="GO" id="GO:0016150">
    <property type="term" value="F:translation release factor activity, codon nonspecific"/>
    <property type="evidence" value="ECO:0007669"/>
    <property type="project" value="TreeGrafter"/>
</dbReference>
<dbReference type="InterPro" id="IPR053905">
    <property type="entry name" value="EF-G-like_DII"/>
</dbReference>
<dbReference type="Pfam" id="PF00009">
    <property type="entry name" value="GTP_EFTU"/>
    <property type="match status" value="1"/>
</dbReference>
<dbReference type="AlphaFoldDB" id="A0A936K516"/>
<dbReference type="SUPFAM" id="SSF50447">
    <property type="entry name" value="Translation proteins"/>
    <property type="match status" value="1"/>
</dbReference>
<dbReference type="InterPro" id="IPR035647">
    <property type="entry name" value="EFG_III/V"/>
</dbReference>
<dbReference type="InterPro" id="IPR027417">
    <property type="entry name" value="P-loop_NTPase"/>
</dbReference>
<accession>A0A936K516</accession>
<feature type="binding site" evidence="7">
    <location>
        <begin position="85"/>
        <end position="89"/>
    </location>
    <ligand>
        <name>GTP</name>
        <dbReference type="ChEBI" id="CHEBI:37565"/>
    </ligand>
</feature>
<dbReference type="PANTHER" id="PTHR43556">
    <property type="entry name" value="PEPTIDE CHAIN RELEASE FACTOR RF3"/>
    <property type="match status" value="1"/>
</dbReference>
<evidence type="ECO:0000256" key="5">
    <source>
        <dbReference type="ARBA" id="ARBA00022917"/>
    </source>
</evidence>
<comment type="caution">
    <text evidence="10">The sequence shown here is derived from an EMBL/GenBank/DDBJ whole genome shotgun (WGS) entry which is preliminary data.</text>
</comment>
<comment type="similarity">
    <text evidence="2 7">Belongs to the TRAFAC class translation factor GTPase superfamily. Classic translation factor GTPase family. PrfC subfamily.</text>
</comment>
<dbReference type="Gene3D" id="3.40.50.300">
    <property type="entry name" value="P-loop containing nucleotide triphosphate hydrolases"/>
    <property type="match status" value="1"/>
</dbReference>
<dbReference type="GO" id="GO:0003924">
    <property type="term" value="F:GTPase activity"/>
    <property type="evidence" value="ECO:0007669"/>
    <property type="project" value="InterPro"/>
</dbReference>
<dbReference type="GO" id="GO:0005829">
    <property type="term" value="C:cytosol"/>
    <property type="evidence" value="ECO:0007669"/>
    <property type="project" value="TreeGrafter"/>
</dbReference>
<dbReference type="GO" id="GO:0005525">
    <property type="term" value="F:GTP binding"/>
    <property type="evidence" value="ECO:0007669"/>
    <property type="project" value="UniProtKB-UniRule"/>
</dbReference>
<evidence type="ECO:0000256" key="8">
    <source>
        <dbReference type="NCBIfam" id="TIGR00503"/>
    </source>
</evidence>
<dbReference type="SUPFAM" id="SSF52540">
    <property type="entry name" value="P-loop containing nucleoside triphosphate hydrolases"/>
    <property type="match status" value="1"/>
</dbReference>
<evidence type="ECO:0000256" key="3">
    <source>
        <dbReference type="ARBA" id="ARBA00022490"/>
    </source>
</evidence>
<feature type="domain" description="Tr-type G" evidence="9">
    <location>
        <begin position="8"/>
        <end position="281"/>
    </location>
</feature>
<dbReference type="Proteomes" id="UP000709959">
    <property type="component" value="Unassembled WGS sequence"/>
</dbReference>
<reference evidence="10 11" key="1">
    <citation type="submission" date="2020-10" db="EMBL/GenBank/DDBJ databases">
        <title>Connecting structure to function with the recovery of over 1000 high-quality activated sludge metagenome-assembled genomes encoding full-length rRNA genes using long-read sequencing.</title>
        <authorList>
            <person name="Singleton C.M."/>
            <person name="Petriglieri F."/>
            <person name="Kristensen J.M."/>
            <person name="Kirkegaard R.H."/>
            <person name="Michaelsen T.Y."/>
            <person name="Andersen M.H."/>
            <person name="Karst S.M."/>
            <person name="Dueholm M.S."/>
            <person name="Nielsen P.H."/>
            <person name="Albertsen M."/>
        </authorList>
    </citation>
    <scope>NUCLEOTIDE SEQUENCE [LARGE SCALE GENOMIC DNA]</scope>
    <source>
        <strain evidence="10">OdNE_18-Q3-R46-58_MAXAC.008</strain>
    </source>
</reference>
<gene>
    <name evidence="7" type="primary">prfC</name>
    <name evidence="10" type="ORF">IPN91_00990</name>
</gene>
<dbReference type="InterPro" id="IPR004548">
    <property type="entry name" value="PrfC"/>
</dbReference>
<name>A0A936K516_9BACT</name>
<dbReference type="HAMAP" id="MF_00072">
    <property type="entry name" value="Rel_fac_3"/>
    <property type="match status" value="1"/>
</dbReference>
<dbReference type="InterPro" id="IPR005225">
    <property type="entry name" value="Small_GTP-bd"/>
</dbReference>
<dbReference type="NCBIfam" id="NF001964">
    <property type="entry name" value="PRK00741.1"/>
    <property type="match status" value="1"/>
</dbReference>
<keyword evidence="6 7" id="KW-0342">GTP-binding</keyword>
<dbReference type="PRINTS" id="PR00315">
    <property type="entry name" value="ELONGATNFCT"/>
</dbReference>
<evidence type="ECO:0000256" key="4">
    <source>
        <dbReference type="ARBA" id="ARBA00022741"/>
    </source>
</evidence>
<sequence>MSLVEEIQRRRTFAIISHPDAGKTTLTEKLLLYGGAIDRAGSVKAREGGAAAHSDWMSIEQERGISVTSAAMQFEYLGKAINLLDTPGHQDFSEDTYRALTAADAVVMLLDCAKGVEEQTKKLFRVARERRLPIFTFVNKLDRPGREPVELIDEVEELFGLHAVPMTWPIGSGTDFKGVYVRATGQIQVFERAKAGRKARVAGQGGLDDPEIAALLTPAELQQLRDDVDLMDHVLPAFDREAFLRGEQSPMFFGSAVNNFGVAEFLEEFLELAPAPGARPLMNGGEVAPEQPFTAFVFKVQANMNKAHRDRVAFARIVSGKFERGMDALHVREKKSIKLNYPHMFFGRERQIVDEAYPGDILGLINPGLFRIGDVLSAAGAIEFHAVPRFSPEQFASVRLADPGARKGFLKGLSQIAEEGVVQVFWPKGGAPLPILGAIGRLQFEVLQHRLKEEYACPVLLEPRGFQMARWIEGGWPEPSKFWGELVEDVEGNPAILFENDWQRRTTAEKCPGLVFLEHPPR</sequence>
<dbReference type="InterPro" id="IPR009000">
    <property type="entry name" value="Transl_B-barrel_sf"/>
</dbReference>
<comment type="subcellular location">
    <subcellularLocation>
        <location evidence="1 7">Cytoplasm</location>
    </subcellularLocation>
</comment>
<organism evidence="10 11">
    <name type="scientific">Candidatus Geothrix odensensis</name>
    <dbReference type="NCBI Taxonomy" id="2954440"/>
    <lineage>
        <taxon>Bacteria</taxon>
        <taxon>Pseudomonadati</taxon>
        <taxon>Acidobacteriota</taxon>
        <taxon>Holophagae</taxon>
        <taxon>Holophagales</taxon>
        <taxon>Holophagaceae</taxon>
        <taxon>Geothrix</taxon>
    </lineage>
</organism>
<keyword evidence="5 7" id="KW-0648">Protein biosynthesis</keyword>
<dbReference type="PROSITE" id="PS51722">
    <property type="entry name" value="G_TR_2"/>
    <property type="match status" value="1"/>
</dbReference>
<evidence type="ECO:0000313" key="10">
    <source>
        <dbReference type="EMBL" id="MBK8571221.1"/>
    </source>
</evidence>
<evidence type="ECO:0000256" key="6">
    <source>
        <dbReference type="ARBA" id="ARBA00023134"/>
    </source>
</evidence>
<protein>
    <recommendedName>
        <fullName evidence="7 8">Peptide chain release factor 3</fullName>
        <shortName evidence="7">RF-3</shortName>
    </recommendedName>
</protein>